<evidence type="ECO:0000256" key="9">
    <source>
        <dbReference type="SAM" id="Phobius"/>
    </source>
</evidence>
<dbReference type="AlphaFoldDB" id="Q0A6I6"/>
<evidence type="ECO:0000256" key="1">
    <source>
        <dbReference type="ARBA" id="ARBA00004370"/>
    </source>
</evidence>
<feature type="transmembrane region" description="Helical" evidence="9">
    <location>
        <begin position="217"/>
        <end position="235"/>
    </location>
</feature>
<dbReference type="EMBL" id="CP000453">
    <property type="protein sequence ID" value="ABI57551.1"/>
    <property type="molecule type" value="Genomic_DNA"/>
</dbReference>
<keyword evidence="10" id="KW-0732">Signal</keyword>
<evidence type="ECO:0000259" key="11">
    <source>
        <dbReference type="PROSITE" id="PS51007"/>
    </source>
</evidence>
<evidence type="ECO:0000313" key="13">
    <source>
        <dbReference type="Proteomes" id="UP000001962"/>
    </source>
</evidence>
<dbReference type="GO" id="GO:0020037">
    <property type="term" value="F:heme binding"/>
    <property type="evidence" value="ECO:0007669"/>
    <property type="project" value="InterPro"/>
</dbReference>
<reference evidence="13" key="1">
    <citation type="submission" date="2006-08" db="EMBL/GenBank/DDBJ databases">
        <title>Complete sequence of Alkalilimnicola ehrilichei MLHE-1.</title>
        <authorList>
            <person name="Copeland A."/>
            <person name="Lucas S."/>
            <person name="Lapidus A."/>
            <person name="Barry K."/>
            <person name="Detter J.C."/>
            <person name="Glavina del Rio T."/>
            <person name="Hammon N."/>
            <person name="Israni S."/>
            <person name="Dalin E."/>
            <person name="Tice H."/>
            <person name="Pitluck S."/>
            <person name="Sims D."/>
            <person name="Brettin T."/>
            <person name="Bruce D."/>
            <person name="Han C."/>
            <person name="Tapia R."/>
            <person name="Gilna P."/>
            <person name="Schmutz J."/>
            <person name="Larimer F."/>
            <person name="Land M."/>
            <person name="Hauser L."/>
            <person name="Kyrpides N."/>
            <person name="Mikhailova N."/>
            <person name="Oremland R.S."/>
            <person name="Hoeft S.E."/>
            <person name="Switzer-Blum J."/>
            <person name="Kulp T."/>
            <person name="King G."/>
            <person name="Tabita R."/>
            <person name="Witte B."/>
            <person name="Santini J.M."/>
            <person name="Basu P."/>
            <person name="Hollibaugh J.T."/>
            <person name="Xie G."/>
            <person name="Stolz J.F."/>
            <person name="Richardson P."/>
        </authorList>
    </citation>
    <scope>NUCLEOTIDE SEQUENCE [LARGE SCALE GENOMIC DNA]</scope>
    <source>
        <strain evidence="13">ATCC BAA-1101 / DSM 17681 / MLHE-1</strain>
    </source>
</reference>
<dbReference type="PANTHER" id="PTHR10266">
    <property type="entry name" value="CYTOCHROME C1"/>
    <property type="match status" value="1"/>
</dbReference>
<comment type="cofactor">
    <cofactor evidence="8">
        <name>heme c</name>
        <dbReference type="ChEBI" id="CHEBI:61717"/>
    </cofactor>
    <text evidence="8">Binds 1 heme c group covalently per subunit.</text>
</comment>
<dbReference type="KEGG" id="aeh:Mlg_2209"/>
<dbReference type="PANTHER" id="PTHR10266:SF3">
    <property type="entry name" value="CYTOCHROME C1, HEME PROTEIN, MITOCHONDRIAL"/>
    <property type="match status" value="1"/>
</dbReference>
<gene>
    <name evidence="12" type="ordered locus">Mlg_2209</name>
</gene>
<dbReference type="HOGENOM" id="CLU_078597_0_0_6"/>
<dbReference type="Proteomes" id="UP000001962">
    <property type="component" value="Chromosome"/>
</dbReference>
<dbReference type="GO" id="GO:0009055">
    <property type="term" value="F:electron transfer activity"/>
    <property type="evidence" value="ECO:0007669"/>
    <property type="project" value="InterPro"/>
</dbReference>
<feature type="signal peptide" evidence="10">
    <location>
        <begin position="1"/>
        <end position="21"/>
    </location>
</feature>
<dbReference type="GO" id="GO:0046872">
    <property type="term" value="F:metal ion binding"/>
    <property type="evidence" value="ECO:0007669"/>
    <property type="project" value="UniProtKB-KW"/>
</dbReference>
<keyword evidence="3 9" id="KW-0812">Transmembrane</keyword>
<dbReference type="RefSeq" id="WP_011629945.1">
    <property type="nucleotide sequence ID" value="NC_008340.1"/>
</dbReference>
<dbReference type="InterPro" id="IPR009056">
    <property type="entry name" value="Cyt_c-like_dom"/>
</dbReference>
<organism evidence="12 13">
    <name type="scientific">Alkalilimnicola ehrlichii (strain ATCC BAA-1101 / DSM 17681 / MLHE-1)</name>
    <dbReference type="NCBI Taxonomy" id="187272"/>
    <lineage>
        <taxon>Bacteria</taxon>
        <taxon>Pseudomonadati</taxon>
        <taxon>Pseudomonadota</taxon>
        <taxon>Gammaproteobacteria</taxon>
        <taxon>Chromatiales</taxon>
        <taxon>Ectothiorhodospiraceae</taxon>
        <taxon>Alkalilimnicola</taxon>
    </lineage>
</organism>
<evidence type="ECO:0000256" key="3">
    <source>
        <dbReference type="ARBA" id="ARBA00022692"/>
    </source>
</evidence>
<dbReference type="PRINTS" id="PR00603">
    <property type="entry name" value="CYTOCHROMEC1"/>
</dbReference>
<evidence type="ECO:0000256" key="2">
    <source>
        <dbReference type="ARBA" id="ARBA00022617"/>
    </source>
</evidence>
<dbReference type="Pfam" id="PF02167">
    <property type="entry name" value="Cytochrom_C1"/>
    <property type="match status" value="1"/>
</dbReference>
<dbReference type="eggNOG" id="COG2857">
    <property type="taxonomic scope" value="Bacteria"/>
</dbReference>
<keyword evidence="5 9" id="KW-1133">Transmembrane helix</keyword>
<feature type="domain" description="Cytochrome c" evidence="11">
    <location>
        <begin position="41"/>
        <end position="210"/>
    </location>
</feature>
<proteinExistence type="predicted"/>
<dbReference type="InterPro" id="IPR036909">
    <property type="entry name" value="Cyt_c-like_dom_sf"/>
</dbReference>
<comment type="subcellular location">
    <subcellularLocation>
        <location evidence="1">Membrane</location>
    </subcellularLocation>
</comment>
<keyword evidence="6 8" id="KW-0408">Iron</keyword>
<feature type="binding site" description="covalent" evidence="8">
    <location>
        <position position="58"/>
    </location>
    <ligand>
        <name>heme c</name>
        <dbReference type="ChEBI" id="CHEBI:61717"/>
    </ligand>
</feature>
<evidence type="ECO:0000256" key="7">
    <source>
        <dbReference type="ARBA" id="ARBA00023136"/>
    </source>
</evidence>
<keyword evidence="2 8" id="KW-0349">Heme</keyword>
<protein>
    <submittedName>
        <fullName evidence="12">Cytochrome c1</fullName>
    </submittedName>
</protein>
<evidence type="ECO:0000313" key="12">
    <source>
        <dbReference type="EMBL" id="ABI57551.1"/>
    </source>
</evidence>
<feature type="binding site" description="covalent" evidence="8">
    <location>
        <position position="54"/>
    </location>
    <ligand>
        <name>heme c</name>
        <dbReference type="ChEBI" id="CHEBI:61717"/>
    </ligand>
</feature>
<keyword evidence="7 9" id="KW-0472">Membrane</keyword>
<evidence type="ECO:0000256" key="6">
    <source>
        <dbReference type="ARBA" id="ARBA00023004"/>
    </source>
</evidence>
<evidence type="ECO:0000256" key="4">
    <source>
        <dbReference type="ARBA" id="ARBA00022723"/>
    </source>
</evidence>
<keyword evidence="13" id="KW-1185">Reference proteome</keyword>
<feature type="chain" id="PRO_5004168085" evidence="10">
    <location>
        <begin position="22"/>
        <end position="244"/>
    </location>
</feature>
<dbReference type="Gene3D" id="1.10.760.10">
    <property type="entry name" value="Cytochrome c-like domain"/>
    <property type="match status" value="1"/>
</dbReference>
<keyword evidence="4 8" id="KW-0479">Metal-binding</keyword>
<name>Q0A6I6_ALKEH</name>
<dbReference type="Gene3D" id="1.20.5.100">
    <property type="entry name" value="Cytochrome c1, transmembrane anchor, C-terminal"/>
    <property type="match status" value="1"/>
</dbReference>
<sequence length="244" mass="27162">MMKRFLLIAILALAPLGASSAAPKGDLPLGLEFSADPYDTDSIRRGAGLFVNYCMGCHSVELLRWNRMAADLGMEEEDVIENMIFGDAEIHDPMISAMDPEDGEAWFGIEPPDLSLTGRSLGADWIYAFLNTFYRDDMSAVGIDNLMLGGSSMPHVLSSLQGMPEAVRDDDGNIVDLEVPEHRQGVMSPEEYRQATADIANFLAYAAEPIKAYRMQLGFKVILFLLLLTVLFYALKREYWKDVH</sequence>
<dbReference type="GO" id="GO:0016020">
    <property type="term" value="C:membrane"/>
    <property type="evidence" value="ECO:0007669"/>
    <property type="project" value="UniProtKB-SubCell"/>
</dbReference>
<dbReference type="InterPro" id="IPR002326">
    <property type="entry name" value="Cyt_c1"/>
</dbReference>
<evidence type="ECO:0000256" key="10">
    <source>
        <dbReference type="SAM" id="SignalP"/>
    </source>
</evidence>
<feature type="binding site" description="covalent" evidence="8">
    <location>
        <position position="57"/>
    </location>
    <ligand>
        <name>heme c</name>
        <dbReference type="ChEBI" id="CHEBI:61717"/>
    </ligand>
</feature>
<dbReference type="PROSITE" id="PS51007">
    <property type="entry name" value="CYTC"/>
    <property type="match status" value="1"/>
</dbReference>
<evidence type="ECO:0000256" key="8">
    <source>
        <dbReference type="PIRSR" id="PIRSR602326-1"/>
    </source>
</evidence>
<accession>Q0A6I6</accession>
<dbReference type="SUPFAM" id="SSF46626">
    <property type="entry name" value="Cytochrome c"/>
    <property type="match status" value="1"/>
</dbReference>
<evidence type="ECO:0000256" key="5">
    <source>
        <dbReference type="ARBA" id="ARBA00022989"/>
    </source>
</evidence>